<dbReference type="SFLD" id="SFLDS00003">
    <property type="entry name" value="Haloacid_Dehalogenase"/>
    <property type="match status" value="1"/>
</dbReference>
<reference evidence="10" key="1">
    <citation type="journal article" date="2016" name="Environ. Microbiol.">
        <title>Genomic resolution of a cold subsurface aquifer community provides metabolic insights for novel microbes adapted to high CO concentrations.</title>
        <authorList>
            <person name="Probst A.J."/>
            <person name="Castelle C.J."/>
            <person name="Singh A."/>
            <person name="Brown C.T."/>
            <person name="Anantharaman K."/>
            <person name="Sharon I."/>
            <person name="Hug L.A."/>
            <person name="Burstein D."/>
            <person name="Emerson J.B."/>
            <person name="Thomas B.C."/>
            <person name="Banfield J.F."/>
        </authorList>
    </citation>
    <scope>NUCLEOTIDE SEQUENCE [LARGE SCALE GENOMIC DNA]</scope>
    <source>
        <strain evidence="10">CG2_30_54_11</strain>
    </source>
</reference>
<feature type="transmembrane region" description="Helical" evidence="8">
    <location>
        <begin position="719"/>
        <end position="746"/>
    </location>
</feature>
<dbReference type="InterPro" id="IPR059000">
    <property type="entry name" value="ATPase_P-type_domA"/>
</dbReference>
<dbReference type="PRINTS" id="PR00119">
    <property type="entry name" value="CATATPASE"/>
</dbReference>
<feature type="transmembrane region" description="Helical" evidence="8">
    <location>
        <begin position="758"/>
        <end position="780"/>
    </location>
</feature>
<evidence type="ECO:0000313" key="11">
    <source>
        <dbReference type="Proteomes" id="UP000183245"/>
    </source>
</evidence>
<dbReference type="SUPFAM" id="SSF81665">
    <property type="entry name" value="Calcium ATPase, transmembrane domain M"/>
    <property type="match status" value="1"/>
</dbReference>
<evidence type="ECO:0000256" key="5">
    <source>
        <dbReference type="ARBA" id="ARBA00022967"/>
    </source>
</evidence>
<feature type="transmembrane region" description="Helical" evidence="8">
    <location>
        <begin position="39"/>
        <end position="65"/>
    </location>
</feature>
<dbReference type="InterPro" id="IPR006068">
    <property type="entry name" value="ATPase_P-typ_cation-transptr_C"/>
</dbReference>
<dbReference type="Pfam" id="PF00702">
    <property type="entry name" value="Hydrolase"/>
    <property type="match status" value="1"/>
</dbReference>
<comment type="caution">
    <text evidence="10">The sequence shown here is derived from an EMBL/GenBank/DDBJ whole genome shotgun (WGS) entry which is preliminary data.</text>
</comment>
<organism evidence="10 11">
    <name type="scientific">Candidatus Wirthbacteria bacterium CG2_30_54_11</name>
    <dbReference type="NCBI Taxonomy" id="1817892"/>
    <lineage>
        <taxon>Bacteria</taxon>
        <taxon>Candidatus Wirthbacteria</taxon>
    </lineage>
</organism>
<feature type="transmembrane region" description="Helical" evidence="8">
    <location>
        <begin position="819"/>
        <end position="841"/>
    </location>
</feature>
<comment type="subcellular location">
    <subcellularLocation>
        <location evidence="1">Membrane</location>
        <topology evidence="1">Multi-pass membrane protein</topology>
    </subcellularLocation>
</comment>
<gene>
    <name evidence="10" type="ORF">AUK40_01975</name>
</gene>
<dbReference type="FunFam" id="3.40.50.1000:FF:000083">
    <property type="entry name" value="Sodium/potassium-transporting ATPase subunit alpha"/>
    <property type="match status" value="1"/>
</dbReference>
<dbReference type="EMBL" id="MNZT01000037">
    <property type="protein sequence ID" value="OIP98135.1"/>
    <property type="molecule type" value="Genomic_DNA"/>
</dbReference>
<keyword evidence="4" id="KW-0067">ATP-binding</keyword>
<dbReference type="PROSITE" id="PS00154">
    <property type="entry name" value="ATPASE_E1_E2"/>
    <property type="match status" value="1"/>
</dbReference>
<dbReference type="GO" id="GO:0005524">
    <property type="term" value="F:ATP binding"/>
    <property type="evidence" value="ECO:0007669"/>
    <property type="project" value="UniProtKB-KW"/>
</dbReference>
<evidence type="ECO:0000256" key="7">
    <source>
        <dbReference type="ARBA" id="ARBA00023136"/>
    </source>
</evidence>
<dbReference type="SUPFAM" id="SSF56784">
    <property type="entry name" value="HAD-like"/>
    <property type="match status" value="1"/>
</dbReference>
<dbReference type="Gene3D" id="2.70.150.10">
    <property type="entry name" value="Calcium-transporting ATPase, cytoplasmic transduction domain A"/>
    <property type="match status" value="1"/>
</dbReference>
<name>A0A1J5IY98_9BACT</name>
<dbReference type="Proteomes" id="UP000183245">
    <property type="component" value="Unassembled WGS sequence"/>
</dbReference>
<keyword evidence="7 8" id="KW-0472">Membrane</keyword>
<dbReference type="SUPFAM" id="SSF81653">
    <property type="entry name" value="Calcium ATPase, transduction domain A"/>
    <property type="match status" value="1"/>
</dbReference>
<dbReference type="PRINTS" id="PR00120">
    <property type="entry name" value="HATPASE"/>
</dbReference>
<dbReference type="Gene3D" id="1.20.1110.10">
    <property type="entry name" value="Calcium-transporting ATPase, transmembrane domain"/>
    <property type="match status" value="2"/>
</dbReference>
<dbReference type="Gene3D" id="3.40.1110.10">
    <property type="entry name" value="Calcium-transporting ATPase, cytoplasmic domain N"/>
    <property type="match status" value="2"/>
</dbReference>
<dbReference type="InterPro" id="IPR018303">
    <property type="entry name" value="ATPase_P-typ_P_site"/>
</dbReference>
<feature type="domain" description="Cation-transporting P-type ATPase N-terminal" evidence="9">
    <location>
        <begin position="4"/>
        <end position="67"/>
    </location>
</feature>
<evidence type="ECO:0000313" key="10">
    <source>
        <dbReference type="EMBL" id="OIP98135.1"/>
    </source>
</evidence>
<dbReference type="InterPro" id="IPR008250">
    <property type="entry name" value="ATPase_P-typ_transduc_dom_A_sf"/>
</dbReference>
<dbReference type="Pfam" id="PF00690">
    <property type="entry name" value="Cation_ATPase_N"/>
    <property type="match status" value="1"/>
</dbReference>
<keyword evidence="6 8" id="KW-1133">Transmembrane helix</keyword>
<dbReference type="GO" id="GO:0016887">
    <property type="term" value="F:ATP hydrolysis activity"/>
    <property type="evidence" value="ECO:0007669"/>
    <property type="project" value="InterPro"/>
</dbReference>
<evidence type="ECO:0000256" key="3">
    <source>
        <dbReference type="ARBA" id="ARBA00022741"/>
    </source>
</evidence>
<feature type="transmembrane region" description="Helical" evidence="8">
    <location>
        <begin position="792"/>
        <end position="813"/>
    </location>
</feature>
<dbReference type="PANTHER" id="PTHR42861">
    <property type="entry name" value="CALCIUM-TRANSPORTING ATPASE"/>
    <property type="match status" value="1"/>
</dbReference>
<evidence type="ECO:0000256" key="1">
    <source>
        <dbReference type="ARBA" id="ARBA00004141"/>
    </source>
</evidence>
<dbReference type="InterPro" id="IPR036412">
    <property type="entry name" value="HAD-like_sf"/>
</dbReference>
<feature type="transmembrane region" description="Helical" evidence="8">
    <location>
        <begin position="650"/>
        <end position="671"/>
    </location>
</feature>
<evidence type="ECO:0000256" key="6">
    <source>
        <dbReference type="ARBA" id="ARBA00022989"/>
    </source>
</evidence>
<dbReference type="InterPro" id="IPR004014">
    <property type="entry name" value="ATPase_P-typ_cation-transptr_N"/>
</dbReference>
<dbReference type="GO" id="GO:0016020">
    <property type="term" value="C:membrane"/>
    <property type="evidence" value="ECO:0007669"/>
    <property type="project" value="UniProtKB-SubCell"/>
</dbReference>
<protein>
    <submittedName>
        <fullName evidence="10">ATPase</fullName>
    </submittedName>
</protein>
<dbReference type="InterPro" id="IPR044492">
    <property type="entry name" value="P_typ_ATPase_HD_dom"/>
</dbReference>
<dbReference type="Pfam" id="PF00122">
    <property type="entry name" value="E1-E2_ATPase"/>
    <property type="match status" value="1"/>
</dbReference>
<dbReference type="AlphaFoldDB" id="A0A1J5IY98"/>
<feature type="transmembrane region" description="Helical" evidence="8">
    <location>
        <begin position="677"/>
        <end position="698"/>
    </location>
</feature>
<dbReference type="SFLD" id="SFLDF00027">
    <property type="entry name" value="p-type_atpase"/>
    <property type="match status" value="1"/>
</dbReference>
<dbReference type="SMART" id="SM00831">
    <property type="entry name" value="Cation_ATPase_N"/>
    <property type="match status" value="1"/>
</dbReference>
<evidence type="ECO:0000256" key="4">
    <source>
        <dbReference type="ARBA" id="ARBA00022840"/>
    </source>
</evidence>
<keyword evidence="2 8" id="KW-0812">Transmembrane</keyword>
<keyword evidence="3" id="KW-0547">Nucleotide-binding</keyword>
<proteinExistence type="predicted"/>
<dbReference type="NCBIfam" id="TIGR01494">
    <property type="entry name" value="ATPase_P-type"/>
    <property type="match status" value="2"/>
</dbReference>
<evidence type="ECO:0000256" key="8">
    <source>
        <dbReference type="SAM" id="Phobius"/>
    </source>
</evidence>
<dbReference type="InterPro" id="IPR023299">
    <property type="entry name" value="ATPase_P-typ_cyto_dom_N"/>
</dbReference>
<evidence type="ECO:0000259" key="9">
    <source>
        <dbReference type="SMART" id="SM00831"/>
    </source>
</evidence>
<dbReference type="InterPro" id="IPR023298">
    <property type="entry name" value="ATPase_P-typ_TM_dom_sf"/>
</dbReference>
<dbReference type="SUPFAM" id="SSF81660">
    <property type="entry name" value="Metal cation-transporting ATPase, ATP-binding domain N"/>
    <property type="match status" value="1"/>
</dbReference>
<dbReference type="STRING" id="1817892.AUK40_01975"/>
<dbReference type="Pfam" id="PF00689">
    <property type="entry name" value="Cation_ATPase_C"/>
    <property type="match status" value="1"/>
</dbReference>
<evidence type="ECO:0000256" key="2">
    <source>
        <dbReference type="ARBA" id="ARBA00022692"/>
    </source>
</evidence>
<keyword evidence="5" id="KW-1278">Translocase</keyword>
<feature type="transmembrane region" description="Helical" evidence="8">
    <location>
        <begin position="240"/>
        <end position="261"/>
    </location>
</feature>
<feature type="transmembrane region" description="Helical" evidence="8">
    <location>
        <begin position="71"/>
        <end position="87"/>
    </location>
</feature>
<dbReference type="InterPro" id="IPR001757">
    <property type="entry name" value="P_typ_ATPase"/>
</dbReference>
<dbReference type="SFLD" id="SFLDG00002">
    <property type="entry name" value="C1.7:_P-type_atpase_like"/>
    <property type="match status" value="1"/>
</dbReference>
<dbReference type="Gene3D" id="3.40.50.1000">
    <property type="entry name" value="HAD superfamily/HAD-like"/>
    <property type="match status" value="2"/>
</dbReference>
<dbReference type="InterPro" id="IPR023214">
    <property type="entry name" value="HAD_sf"/>
</dbReference>
<feature type="transmembrane region" description="Helical" evidence="8">
    <location>
        <begin position="281"/>
        <end position="298"/>
    </location>
</feature>
<accession>A0A1J5IY98</accession>
<sequence length="863" mass="94875">MALSEHEVKQLRGLSSEEVRQKLEQYGYNELPSGKKKTLLTIALGVVEEPMFLLLVACGTLYLFLGDLQEAIMLLGFVFVMIGITIYQEGKTENAIEALKDLSSPRALVIRDGERVRIAGREVVPGDYMIITEGDRIAADGVLLWGISVSADESLLTGESVAVRKNPTDTEPATLEMGRPGGDDLPFVYSGSMVVQGQGVVLIKNTGLQTEMGRIGKALQSVEQEETPLQKETGHLVKTIFMIAVGLCALVVIASLLATGNLVESFLTGVTLAMAMLPEEFPVVLTVFLALGAYRMSLKKMLARKMSAVETLGAATVLCVDKTGTLTQNLMTIQMLYVKDAFFDIDTAGDLPETFHRLIEYGILASKRYPFDPMDKALKQIGDLKLAQTEHLHQDWNLVQEYPLSRELLALSQVWSSPNGRDYVISAKGAPEAIMDLCHLPADRQKELADKIQQMAGRGLRVLGVARATFQHDASLPKKQHDFDFHFIGLIGLADPIRPTVPPAIKECYTAGIRVVMITGDYPKTAQNIAQQIGLRNTENIITGPELEQMDEATLRERVKHTDIFARVVPEQKFILVNALKANGEVVGMTGDGVNDAPALKSAAIGIAMGERGTDVAREASDLVLLDDDFSTIVAAVRMGRRIYDNLKKAMAYIVSVHIPIAGMALLPVLLRWEETILYPVHIVFLELIIDPACSVVFEAEEADDDIMQRRPRSIKAPLFSRKALFISLLQGTVSLIIVAAVYKISLYLGETFSEARTLSFITLIISNLCLILTNRSWAASIIANMKKQNKALGYVLSGALLFLGLVITVPFLQNMFHFAPMHLIDLFITVSAGVISVVWFELVKLYAIKRHQDLLTETIPLP</sequence>